<dbReference type="PANTHER" id="PTHR38649:SF1">
    <property type="entry name" value="SPERMATOGENESIS-ASSOCIATED PROTEIN 33"/>
    <property type="match status" value="1"/>
</dbReference>
<dbReference type="STRING" id="29088.A0A2Y9I2F6"/>
<organism evidence="2 3">
    <name type="scientific">Neomonachus schauinslandi</name>
    <name type="common">Hawaiian monk seal</name>
    <name type="synonym">Monachus schauinslandi</name>
    <dbReference type="NCBI Taxonomy" id="29088"/>
    <lineage>
        <taxon>Eukaryota</taxon>
        <taxon>Metazoa</taxon>
        <taxon>Chordata</taxon>
        <taxon>Craniata</taxon>
        <taxon>Vertebrata</taxon>
        <taxon>Euteleostomi</taxon>
        <taxon>Mammalia</taxon>
        <taxon>Eutheria</taxon>
        <taxon>Laurasiatheria</taxon>
        <taxon>Carnivora</taxon>
        <taxon>Caniformia</taxon>
        <taxon>Pinnipedia</taxon>
        <taxon>Phocidae</taxon>
        <taxon>Monachinae</taxon>
        <taxon>Monachini</taxon>
        <taxon>Neomonachus</taxon>
    </lineage>
</organism>
<dbReference type="InterPro" id="IPR027930">
    <property type="entry name" value="DUF4609"/>
</dbReference>
<dbReference type="CTD" id="124045"/>
<dbReference type="PANTHER" id="PTHR38649">
    <property type="entry name" value="SPERMATOGENESIS-ASSOCIATED PROTEIN 33"/>
    <property type="match status" value="1"/>
</dbReference>
<dbReference type="Pfam" id="PF15382">
    <property type="entry name" value="DUF4609"/>
    <property type="match status" value="1"/>
</dbReference>
<feature type="compositionally biased region" description="Basic and acidic residues" evidence="1">
    <location>
        <begin position="26"/>
        <end position="47"/>
    </location>
</feature>
<evidence type="ECO:0000313" key="2">
    <source>
        <dbReference type="Proteomes" id="UP000248481"/>
    </source>
</evidence>
<feature type="compositionally biased region" description="Basic residues" evidence="1">
    <location>
        <begin position="1"/>
        <end position="11"/>
    </location>
</feature>
<dbReference type="InParanoid" id="A0A2Y9I2F6"/>
<reference evidence="3" key="1">
    <citation type="submission" date="2025-08" db="UniProtKB">
        <authorList>
            <consortium name="RefSeq"/>
        </authorList>
    </citation>
    <scope>IDENTIFICATION</scope>
    <source>
        <tissue evidence="3">Blood</tissue>
    </source>
</reference>
<sequence>MGLSKSKHKSRKGEEKKKGRGSSTAKTKERSMDRRSQETERPPDTKAAESCQGKKGAAKRQWPSSSEVEEKPDVKVKASKKKVAIPQIIITRASKETLASYSSIGSEEQRTIKEQVEWGPYSRHRNPSTVDAYDLRE</sequence>
<feature type="compositionally biased region" description="Polar residues" evidence="1">
    <location>
        <begin position="97"/>
        <end position="106"/>
    </location>
</feature>
<protein>
    <submittedName>
        <fullName evidence="3">Spermatogenesis-associated protein 33</fullName>
    </submittedName>
</protein>
<name>A0A2Y9I2F6_NEOSC</name>
<accession>A0A2Y9I2F6</accession>
<dbReference type="Proteomes" id="UP000248481">
    <property type="component" value="Chromosome 16"/>
</dbReference>
<dbReference type="GO" id="GO:0005634">
    <property type="term" value="C:nucleus"/>
    <property type="evidence" value="ECO:0007669"/>
    <property type="project" value="TreeGrafter"/>
</dbReference>
<feature type="region of interest" description="Disordered" evidence="1">
    <location>
        <begin position="1"/>
        <end position="137"/>
    </location>
</feature>
<dbReference type="GeneID" id="110591385"/>
<keyword evidence="2" id="KW-1185">Reference proteome</keyword>
<evidence type="ECO:0000313" key="3">
    <source>
        <dbReference type="RefSeq" id="XP_021557966.1"/>
    </source>
</evidence>
<evidence type="ECO:0000256" key="1">
    <source>
        <dbReference type="SAM" id="MobiDB-lite"/>
    </source>
</evidence>
<dbReference type="GO" id="GO:0005737">
    <property type="term" value="C:cytoplasm"/>
    <property type="evidence" value="ECO:0007669"/>
    <property type="project" value="TreeGrafter"/>
</dbReference>
<feature type="compositionally biased region" description="Basic and acidic residues" evidence="1">
    <location>
        <begin position="107"/>
        <end position="116"/>
    </location>
</feature>
<dbReference type="RefSeq" id="XP_021557966.1">
    <property type="nucleotide sequence ID" value="XM_021702291.1"/>
</dbReference>
<proteinExistence type="predicted"/>
<gene>
    <name evidence="3" type="primary">SPATA33</name>
</gene>
<dbReference type="KEGG" id="nsu:110591385"/>
<dbReference type="AlphaFoldDB" id="A0A2Y9I2F6"/>